<dbReference type="RefSeq" id="WP_307427058.1">
    <property type="nucleotide sequence ID" value="NZ_JAUSVK010000001.1"/>
</dbReference>
<sequence length="85" mass="8748">MKTVLLSSLTAAALALSISSAFALSNSPEGRVIVGGNAPAITATSHDNAAPRHFLSGSEQTDPDFGLSSNAVEGRDFLNAQKGRY</sequence>
<dbReference type="EMBL" id="JAUSVK010000001">
    <property type="protein sequence ID" value="MDQ0392734.1"/>
    <property type="molecule type" value="Genomic_DNA"/>
</dbReference>
<dbReference type="Proteomes" id="UP001237448">
    <property type="component" value="Unassembled WGS sequence"/>
</dbReference>
<name>A0ABU0FDQ5_9HYPH</name>
<comment type="caution">
    <text evidence="2">The sequence shown here is derived from an EMBL/GenBank/DDBJ whole genome shotgun (WGS) entry which is preliminary data.</text>
</comment>
<evidence type="ECO:0000313" key="2">
    <source>
        <dbReference type="EMBL" id="MDQ0392734.1"/>
    </source>
</evidence>
<keyword evidence="1" id="KW-0732">Signal</keyword>
<accession>A0ABU0FDQ5</accession>
<feature type="signal peptide" evidence="1">
    <location>
        <begin position="1"/>
        <end position="23"/>
    </location>
</feature>
<reference evidence="2 3" key="1">
    <citation type="submission" date="2023-07" db="EMBL/GenBank/DDBJ databases">
        <title>Genomic Encyclopedia of Type Strains, Phase IV (KMG-IV): sequencing the most valuable type-strain genomes for metagenomic binning, comparative biology and taxonomic classification.</title>
        <authorList>
            <person name="Goeker M."/>
        </authorList>
    </citation>
    <scope>NUCLEOTIDE SEQUENCE [LARGE SCALE GENOMIC DNA]</scope>
    <source>
        <strain evidence="2 3">DSM 5896</strain>
    </source>
</reference>
<organism evidence="2 3">
    <name type="scientific">Labrys monachus</name>
    <dbReference type="NCBI Taxonomy" id="217067"/>
    <lineage>
        <taxon>Bacteria</taxon>
        <taxon>Pseudomonadati</taxon>
        <taxon>Pseudomonadota</taxon>
        <taxon>Alphaproteobacteria</taxon>
        <taxon>Hyphomicrobiales</taxon>
        <taxon>Xanthobacteraceae</taxon>
        <taxon>Labrys</taxon>
    </lineage>
</organism>
<gene>
    <name evidence="2" type="ORF">J3R73_002526</name>
</gene>
<protein>
    <submittedName>
        <fullName evidence="2">Uncharacterized protein</fullName>
    </submittedName>
</protein>
<feature type="chain" id="PRO_5045645449" evidence="1">
    <location>
        <begin position="24"/>
        <end position="85"/>
    </location>
</feature>
<evidence type="ECO:0000313" key="3">
    <source>
        <dbReference type="Proteomes" id="UP001237448"/>
    </source>
</evidence>
<keyword evidence="3" id="KW-1185">Reference proteome</keyword>
<proteinExistence type="predicted"/>
<evidence type="ECO:0000256" key="1">
    <source>
        <dbReference type="SAM" id="SignalP"/>
    </source>
</evidence>